<name>A0A0B7FW26_THACB</name>
<evidence type="ECO:0000313" key="2">
    <source>
        <dbReference type="EMBL" id="CEL60453.1"/>
    </source>
</evidence>
<dbReference type="SUPFAM" id="SSF56112">
    <property type="entry name" value="Protein kinase-like (PK-like)"/>
    <property type="match status" value="1"/>
</dbReference>
<evidence type="ECO:0000313" key="3">
    <source>
        <dbReference type="Proteomes" id="UP000059188"/>
    </source>
</evidence>
<dbReference type="Pfam" id="PF00069">
    <property type="entry name" value="Pkinase"/>
    <property type="match status" value="1"/>
</dbReference>
<keyword evidence="3" id="KW-1185">Reference proteome</keyword>
<accession>A0A0B7FW26</accession>
<sequence>MNSIRVRNLRYKVLGYMVSPLMKNFDAMTYLRKYRKNVGTRKNILRIITDAALGLQYLHNRRPSVAHSDMKGDNILTTDSGGAILGGFGLTKALESAENCSPP</sequence>
<dbReference type="PROSITE" id="PS50011">
    <property type="entry name" value="PROTEIN_KINASE_DOM"/>
    <property type="match status" value="1"/>
</dbReference>
<dbReference type="GO" id="GO:0005524">
    <property type="term" value="F:ATP binding"/>
    <property type="evidence" value="ECO:0007669"/>
    <property type="project" value="InterPro"/>
</dbReference>
<protein>
    <recommendedName>
        <fullName evidence="1">Protein kinase domain-containing protein</fullName>
    </recommendedName>
</protein>
<dbReference type="EMBL" id="LN679574">
    <property type="protein sequence ID" value="CEL60453.1"/>
    <property type="molecule type" value="Genomic_DNA"/>
</dbReference>
<evidence type="ECO:0000259" key="1">
    <source>
        <dbReference type="PROSITE" id="PS50011"/>
    </source>
</evidence>
<dbReference type="AlphaFoldDB" id="A0A0B7FW26"/>
<dbReference type="Proteomes" id="UP000059188">
    <property type="component" value="Unassembled WGS sequence"/>
</dbReference>
<dbReference type="GO" id="GO:0004672">
    <property type="term" value="F:protein kinase activity"/>
    <property type="evidence" value="ECO:0007669"/>
    <property type="project" value="InterPro"/>
</dbReference>
<dbReference type="InterPro" id="IPR011009">
    <property type="entry name" value="Kinase-like_dom_sf"/>
</dbReference>
<dbReference type="STRING" id="1108050.A0A0B7FW26"/>
<feature type="domain" description="Protein kinase" evidence="1">
    <location>
        <begin position="1"/>
        <end position="103"/>
    </location>
</feature>
<dbReference type="InterPro" id="IPR008271">
    <property type="entry name" value="Ser/Thr_kinase_AS"/>
</dbReference>
<gene>
    <name evidence="2" type="ORF">RSOLAG1IB_12358</name>
</gene>
<reference evidence="2 3" key="1">
    <citation type="submission" date="2014-11" db="EMBL/GenBank/DDBJ databases">
        <authorList>
            <person name="Wibberg Daniel"/>
        </authorList>
    </citation>
    <scope>NUCLEOTIDE SEQUENCE [LARGE SCALE GENOMIC DNA]</scope>
    <source>
        <strain evidence="2">Rhizoctonia solani AG1-IB 7/3/14</strain>
    </source>
</reference>
<dbReference type="PROSITE" id="PS00108">
    <property type="entry name" value="PROTEIN_KINASE_ST"/>
    <property type="match status" value="1"/>
</dbReference>
<organism evidence="2 3">
    <name type="scientific">Thanatephorus cucumeris (strain AG1-IB / isolate 7/3/14)</name>
    <name type="common">Lettuce bottom rot fungus</name>
    <name type="synonym">Rhizoctonia solani</name>
    <dbReference type="NCBI Taxonomy" id="1108050"/>
    <lineage>
        <taxon>Eukaryota</taxon>
        <taxon>Fungi</taxon>
        <taxon>Dikarya</taxon>
        <taxon>Basidiomycota</taxon>
        <taxon>Agaricomycotina</taxon>
        <taxon>Agaricomycetes</taxon>
        <taxon>Cantharellales</taxon>
        <taxon>Ceratobasidiaceae</taxon>
        <taxon>Rhizoctonia</taxon>
        <taxon>Rhizoctonia solani AG-1</taxon>
    </lineage>
</organism>
<dbReference type="OrthoDB" id="346907at2759"/>
<dbReference type="InterPro" id="IPR000719">
    <property type="entry name" value="Prot_kinase_dom"/>
</dbReference>
<proteinExistence type="predicted"/>
<dbReference type="Gene3D" id="1.10.510.10">
    <property type="entry name" value="Transferase(Phosphotransferase) domain 1"/>
    <property type="match status" value="1"/>
</dbReference>